<proteinExistence type="predicted"/>
<organism evidence="1 2">
    <name type="scientific">Candidatus Roizmanbacteria bacterium RIFCSPHIGHO2_12_FULL_44_10</name>
    <dbReference type="NCBI Taxonomy" id="1802054"/>
    <lineage>
        <taxon>Bacteria</taxon>
        <taxon>Candidatus Roizmaniibacteriota</taxon>
    </lineage>
</organism>
<dbReference type="Proteomes" id="UP000179024">
    <property type="component" value="Unassembled WGS sequence"/>
</dbReference>
<evidence type="ECO:0000313" key="1">
    <source>
        <dbReference type="EMBL" id="OGK40635.1"/>
    </source>
</evidence>
<reference evidence="1 2" key="1">
    <citation type="journal article" date="2016" name="Nat. Commun.">
        <title>Thousands of microbial genomes shed light on interconnected biogeochemical processes in an aquifer system.</title>
        <authorList>
            <person name="Anantharaman K."/>
            <person name="Brown C.T."/>
            <person name="Hug L.A."/>
            <person name="Sharon I."/>
            <person name="Castelle C.J."/>
            <person name="Probst A.J."/>
            <person name="Thomas B.C."/>
            <person name="Singh A."/>
            <person name="Wilkins M.J."/>
            <person name="Karaoz U."/>
            <person name="Brodie E.L."/>
            <person name="Williams K.H."/>
            <person name="Hubbard S.S."/>
            <person name="Banfield J.F."/>
        </authorList>
    </citation>
    <scope>NUCLEOTIDE SEQUENCE [LARGE SCALE GENOMIC DNA]</scope>
</reference>
<comment type="caution">
    <text evidence="1">The sequence shown here is derived from an EMBL/GenBank/DDBJ whole genome shotgun (WGS) entry which is preliminary data.</text>
</comment>
<name>A0A1F7IB96_9BACT</name>
<dbReference type="AlphaFoldDB" id="A0A1F7IB96"/>
<sequence>MSKKQTAPVKSSTQNFVEIEAIKDDILMLKDFSCCVIIKAGAVNFGLLAEEEQRAMIYSYASLLNSLSFAVQVVILSKRMDISSYLDYLDEKVSAQQEEVLRNGLVDYIDFIKSIIKRNTILEKNFYFIVPFSPVEMGLKGAPKGSVKKEYVITRAKTALYPKRDHLVRLLKKAGLGGRTLFEQDMAELYYNLYNPSSTGQKLAPIKNYTDIILTP</sequence>
<accession>A0A1F7IB96</accession>
<protein>
    <submittedName>
        <fullName evidence="1">Uncharacterized protein</fullName>
    </submittedName>
</protein>
<gene>
    <name evidence="1" type="ORF">A3F34_02225</name>
</gene>
<dbReference type="EMBL" id="MGAE01000001">
    <property type="protein sequence ID" value="OGK40635.1"/>
    <property type="molecule type" value="Genomic_DNA"/>
</dbReference>
<evidence type="ECO:0000313" key="2">
    <source>
        <dbReference type="Proteomes" id="UP000179024"/>
    </source>
</evidence>